<evidence type="ECO:0000313" key="3">
    <source>
        <dbReference type="Proteomes" id="UP001272052"/>
    </source>
</evidence>
<proteinExistence type="predicted"/>
<dbReference type="Proteomes" id="UP001272052">
    <property type="component" value="Unassembled WGS sequence"/>
</dbReference>
<evidence type="ECO:0008006" key="4">
    <source>
        <dbReference type="Google" id="ProtNLM"/>
    </source>
</evidence>
<keyword evidence="3" id="KW-1185">Reference proteome</keyword>
<organism evidence="2 3">
    <name type="scientific">Methanimicrococcus hacksteinii</name>
    <dbReference type="NCBI Taxonomy" id="3028293"/>
    <lineage>
        <taxon>Archaea</taxon>
        <taxon>Methanobacteriati</taxon>
        <taxon>Methanobacteriota</taxon>
        <taxon>Stenosarchaea group</taxon>
        <taxon>Methanomicrobia</taxon>
        <taxon>Methanosarcinales</taxon>
        <taxon>Methanosarcinaceae</taxon>
        <taxon>Methanimicrococcus</taxon>
    </lineage>
</organism>
<accession>A0ABU3VPX2</accession>
<reference evidence="2 3" key="1">
    <citation type="submission" date="2023-06" db="EMBL/GenBank/DDBJ databases">
        <title>Genome sequence of Methanimicrococcus sp. At1.</title>
        <authorList>
            <person name="Protasov E."/>
            <person name="Platt K."/>
            <person name="Poehlein A."/>
            <person name="Daniel R."/>
            <person name="Brune A."/>
        </authorList>
    </citation>
    <scope>NUCLEOTIDE SEQUENCE [LARGE SCALE GENOMIC DNA]</scope>
    <source>
        <strain evidence="2 3">At1</strain>
    </source>
</reference>
<protein>
    <recommendedName>
        <fullName evidence="4">Phage protein</fullName>
    </recommendedName>
</protein>
<keyword evidence="1" id="KW-0812">Transmembrane</keyword>
<sequence length="89" mass="10516">MEMWTIFLAVIFGIIIAAIIFFEFILEPYQKNKKNKEAETSGTQDIPDHVCNYDGYIELTNDFTRYYCTVCGKYRGTYHDYYDGDPRDD</sequence>
<evidence type="ECO:0000313" key="2">
    <source>
        <dbReference type="EMBL" id="MDV0445455.1"/>
    </source>
</evidence>
<dbReference type="EMBL" id="JAWDKC010000017">
    <property type="protein sequence ID" value="MDV0445455.1"/>
    <property type="molecule type" value="Genomic_DNA"/>
</dbReference>
<comment type="caution">
    <text evidence="2">The sequence shown here is derived from an EMBL/GenBank/DDBJ whole genome shotgun (WGS) entry which is preliminary data.</text>
</comment>
<name>A0ABU3VPX2_9EURY</name>
<keyword evidence="1" id="KW-1133">Transmembrane helix</keyword>
<gene>
    <name evidence="2" type="ORF">MmiAt1_10340</name>
</gene>
<dbReference type="RefSeq" id="WP_318785879.1">
    <property type="nucleotide sequence ID" value="NZ_JAWDKC010000017.1"/>
</dbReference>
<evidence type="ECO:0000256" key="1">
    <source>
        <dbReference type="SAM" id="Phobius"/>
    </source>
</evidence>
<feature type="transmembrane region" description="Helical" evidence="1">
    <location>
        <begin position="6"/>
        <end position="26"/>
    </location>
</feature>
<keyword evidence="1" id="KW-0472">Membrane</keyword>